<evidence type="ECO:0000313" key="2">
    <source>
        <dbReference type="Proteomes" id="UP000799764"/>
    </source>
</evidence>
<sequence length="91" mass="10039">MHGCAKISLPPSIYFRHPRSFLHFPMSARGPSGRFHVPITHVCIRLQVDPTLRSGSPKSRSGDIMSLVVALFSTWPSIVSALSNARRIPTT</sequence>
<accession>A0A9P4U6X5</accession>
<dbReference type="EMBL" id="MU001510">
    <property type="protein sequence ID" value="KAF2439221.1"/>
    <property type="molecule type" value="Genomic_DNA"/>
</dbReference>
<dbReference type="Proteomes" id="UP000799764">
    <property type="component" value="Unassembled WGS sequence"/>
</dbReference>
<gene>
    <name evidence="1" type="ORF">P171DRAFT_133598</name>
</gene>
<name>A0A9P4U6X5_9PLEO</name>
<evidence type="ECO:0000313" key="1">
    <source>
        <dbReference type="EMBL" id="KAF2439221.1"/>
    </source>
</evidence>
<organism evidence="1 2">
    <name type="scientific">Karstenula rhodostoma CBS 690.94</name>
    <dbReference type="NCBI Taxonomy" id="1392251"/>
    <lineage>
        <taxon>Eukaryota</taxon>
        <taxon>Fungi</taxon>
        <taxon>Dikarya</taxon>
        <taxon>Ascomycota</taxon>
        <taxon>Pezizomycotina</taxon>
        <taxon>Dothideomycetes</taxon>
        <taxon>Pleosporomycetidae</taxon>
        <taxon>Pleosporales</taxon>
        <taxon>Massarineae</taxon>
        <taxon>Didymosphaeriaceae</taxon>
        <taxon>Karstenula</taxon>
    </lineage>
</organism>
<comment type="caution">
    <text evidence="1">The sequence shown here is derived from an EMBL/GenBank/DDBJ whole genome shotgun (WGS) entry which is preliminary data.</text>
</comment>
<protein>
    <submittedName>
        <fullName evidence="1">Uncharacterized protein</fullName>
    </submittedName>
</protein>
<reference evidence="1" key="1">
    <citation type="journal article" date="2020" name="Stud. Mycol.">
        <title>101 Dothideomycetes genomes: a test case for predicting lifestyles and emergence of pathogens.</title>
        <authorList>
            <person name="Haridas S."/>
            <person name="Albert R."/>
            <person name="Binder M."/>
            <person name="Bloem J."/>
            <person name="Labutti K."/>
            <person name="Salamov A."/>
            <person name="Andreopoulos B."/>
            <person name="Baker S."/>
            <person name="Barry K."/>
            <person name="Bills G."/>
            <person name="Bluhm B."/>
            <person name="Cannon C."/>
            <person name="Castanera R."/>
            <person name="Culley D."/>
            <person name="Daum C."/>
            <person name="Ezra D."/>
            <person name="Gonzalez J."/>
            <person name="Henrissat B."/>
            <person name="Kuo A."/>
            <person name="Liang C."/>
            <person name="Lipzen A."/>
            <person name="Lutzoni F."/>
            <person name="Magnuson J."/>
            <person name="Mondo S."/>
            <person name="Nolan M."/>
            <person name="Ohm R."/>
            <person name="Pangilinan J."/>
            <person name="Park H.-J."/>
            <person name="Ramirez L."/>
            <person name="Alfaro M."/>
            <person name="Sun H."/>
            <person name="Tritt A."/>
            <person name="Yoshinaga Y."/>
            <person name="Zwiers L.-H."/>
            <person name="Turgeon B."/>
            <person name="Goodwin S."/>
            <person name="Spatafora J."/>
            <person name="Crous P."/>
            <person name="Grigoriev I."/>
        </authorList>
    </citation>
    <scope>NUCLEOTIDE SEQUENCE</scope>
    <source>
        <strain evidence="1">CBS 690.94</strain>
    </source>
</reference>
<keyword evidence="2" id="KW-1185">Reference proteome</keyword>
<proteinExistence type="predicted"/>
<dbReference type="AlphaFoldDB" id="A0A9P4U6X5"/>